<dbReference type="AlphaFoldDB" id="A0A915L6C3"/>
<protein>
    <recommendedName>
        <fullName evidence="1">Abnormal cell migration protein 18-like fibronectin type I domain-containing protein</fullName>
    </recommendedName>
</protein>
<evidence type="ECO:0000313" key="2">
    <source>
        <dbReference type="Proteomes" id="UP000887565"/>
    </source>
</evidence>
<organism evidence="2 3">
    <name type="scientific">Romanomermis culicivorax</name>
    <name type="common">Nematode worm</name>
    <dbReference type="NCBI Taxonomy" id="13658"/>
    <lineage>
        <taxon>Eukaryota</taxon>
        <taxon>Metazoa</taxon>
        <taxon>Ecdysozoa</taxon>
        <taxon>Nematoda</taxon>
        <taxon>Enoplea</taxon>
        <taxon>Dorylaimia</taxon>
        <taxon>Mermithida</taxon>
        <taxon>Mermithoidea</taxon>
        <taxon>Mermithidae</taxon>
        <taxon>Romanomermis</taxon>
    </lineage>
</organism>
<dbReference type="WBParaSite" id="nRc.2.0.1.t46645-RA">
    <property type="protein sequence ID" value="nRc.2.0.1.t46645-RA"/>
    <property type="gene ID" value="nRc.2.0.1.g46645"/>
</dbReference>
<reference evidence="3" key="1">
    <citation type="submission" date="2022-11" db="UniProtKB">
        <authorList>
            <consortium name="WormBaseParasite"/>
        </authorList>
    </citation>
    <scope>IDENTIFICATION</scope>
</reference>
<sequence>MPFSSKLEKPLIFIALGATHGAEMIKRDCQAPGKQIPYENGWFECRVGKYVPVACITSSGARVDIEQSYVQCKRRPVCKNVKINDSFRKSHHLEQNKFVGVISGKGNQLVKCKQTSPSSVTWETAGCFINGQILYVGQMGHDDLYWFVCALDGKVTRVKNQGCSDGNGQIVEPGRNFTKKQAIFRCATFDETKRRDEIIAEPVGCQWGDKNFDIGQDVLTNDGFWYVCRKSDDPNVMGTYLDMVGCIKDGKKLKNGEPFDVQEFRVTCQAKPLKNDADVKNLQASMSCLEYQKGQAISHPVGSMWTVVQSSSTGMDPVKYAVQCTQENFRISIRTVKCVYDGPEGQYELENGCYRKFGDNNLFQCSISNYRDGNAKITRHVSKDTEVQIQNSGFKSC</sequence>
<dbReference type="Pfam" id="PF23003">
    <property type="entry name" value="Fn1_2"/>
    <property type="match status" value="2"/>
</dbReference>
<evidence type="ECO:0000313" key="3">
    <source>
        <dbReference type="WBParaSite" id="nRc.2.0.1.t46645-RA"/>
    </source>
</evidence>
<dbReference type="Proteomes" id="UP000887565">
    <property type="component" value="Unplaced"/>
</dbReference>
<name>A0A915L6C3_ROMCU</name>
<proteinExistence type="predicted"/>
<keyword evidence="2" id="KW-1185">Reference proteome</keyword>
<evidence type="ECO:0000259" key="1">
    <source>
        <dbReference type="Pfam" id="PF23003"/>
    </source>
</evidence>
<feature type="domain" description="Abnormal cell migration protein 18-like fibronectin type I" evidence="1">
    <location>
        <begin position="126"/>
        <end position="192"/>
    </location>
</feature>
<dbReference type="InterPro" id="IPR055119">
    <property type="entry name" value="Mig18_Fn1"/>
</dbReference>
<accession>A0A915L6C3</accession>
<feature type="domain" description="Abnormal cell migration protein 18-like fibronectin type I" evidence="1">
    <location>
        <begin position="204"/>
        <end position="272"/>
    </location>
</feature>